<keyword evidence="10 17" id="KW-0460">Magnesium</keyword>
<keyword evidence="17" id="KW-1208">Phospholipid metabolism</keyword>
<evidence type="ECO:0000256" key="13">
    <source>
        <dbReference type="ARBA" id="ARBA00023935"/>
    </source>
</evidence>
<dbReference type="RefSeq" id="WP_198733871.1">
    <property type="nucleotide sequence ID" value="NZ_JAEINH010000007.1"/>
</dbReference>
<dbReference type="EC" id="2.7.8.-" evidence="17"/>
<dbReference type="PROSITE" id="PS00379">
    <property type="entry name" value="CDP_ALCOHOL_P_TRANSF"/>
    <property type="match status" value="1"/>
</dbReference>
<evidence type="ECO:0000256" key="4">
    <source>
        <dbReference type="ARBA" id="ARBA00010441"/>
    </source>
</evidence>
<keyword evidence="17" id="KW-0443">Lipid metabolism</keyword>
<comment type="subunit">
    <text evidence="5 17">Homodimer.</text>
</comment>
<dbReference type="GO" id="GO:0005886">
    <property type="term" value="C:plasma membrane"/>
    <property type="evidence" value="ECO:0007669"/>
    <property type="project" value="UniProtKB-SubCell"/>
</dbReference>
<feature type="binding site" evidence="17">
    <location>
        <begin position="28"/>
        <end position="31"/>
    </location>
    <ligand>
        <name>a CDP-1,2-diacyl-sn-glycerol</name>
        <dbReference type="ChEBI" id="CHEBI:58332"/>
    </ligand>
</feature>
<dbReference type="InterPro" id="IPR043130">
    <property type="entry name" value="CDP-OH_PTrfase_TM_dom"/>
</dbReference>
<dbReference type="Gene3D" id="1.20.120.1760">
    <property type="match status" value="1"/>
</dbReference>
<protein>
    <recommendedName>
        <fullName evidence="14 17">Phosphatidylinositol phosphate synthase</fullName>
        <shortName evidence="17">PIP synthase</shortName>
        <ecNumber evidence="17">2.7.8.-</ecNumber>
    </recommendedName>
    <alternativeName>
        <fullName evidence="15 17">CDP-diacylglycerol--D-myo-inositol-3-phosphate 3-phosphatidyltransferase</fullName>
    </alternativeName>
</protein>
<evidence type="ECO:0000256" key="14">
    <source>
        <dbReference type="ARBA" id="ARBA00024082"/>
    </source>
</evidence>
<feature type="binding site" evidence="17">
    <location>
        <position position="65"/>
    </location>
    <ligand>
        <name>Mg(2+)</name>
        <dbReference type="ChEBI" id="CHEBI:18420"/>
        <label>1</label>
    </ligand>
</feature>
<dbReference type="AlphaFoldDB" id="A0A934ICL3"/>
<dbReference type="InterPro" id="IPR044268">
    <property type="entry name" value="PIP_synthase_PgsA1"/>
</dbReference>
<evidence type="ECO:0000256" key="1">
    <source>
        <dbReference type="ARBA" id="ARBA00004651"/>
    </source>
</evidence>
<evidence type="ECO:0000256" key="8">
    <source>
        <dbReference type="ARBA" id="ARBA00022692"/>
    </source>
</evidence>
<comment type="function">
    <text evidence="17">Catalyzes the conjugation of the 1'-hydroxyl group of D-myo-inositol-3-phosphate (also named L-myo-inositol-1-phosphate) with a lipid tail of cytidine diphosphate diacylglycerol (CDP-DAG), forming phosphatidylinositol phosphate (PIP) and CMP. PIP is a precursor of phosphatidylinositol (PI) which is an essential lipid required for cell wall formation.</text>
</comment>
<evidence type="ECO:0000256" key="5">
    <source>
        <dbReference type="ARBA" id="ARBA00011738"/>
    </source>
</evidence>
<dbReference type="EMBL" id="JAEINH010000007">
    <property type="protein sequence ID" value="MBI9115305.1"/>
    <property type="molecule type" value="Genomic_DNA"/>
</dbReference>
<evidence type="ECO:0000256" key="7">
    <source>
        <dbReference type="ARBA" id="ARBA00022679"/>
    </source>
</evidence>
<sequence>MLSRLRGAMAALLTPLARVLLRIGVTPDAVTVLGTVGVVAVALWAFPTDRLTLGAVVIGLFAVLDSLDGTMARLSGRSGPWGAFLDSTLDRAADAGIFCGLLAFFLLHTDGTLRTWGMVSALCCLVLGNLVSYARARAEGLDMTASVGIAERAERLVVSLLAAGLVGLGLPVVVLVVALAVLAAASGVTVVQRMATVRTQALATRTTPGAAPSPGG</sequence>
<keyword evidence="6 17" id="KW-1003">Cell membrane</keyword>
<dbReference type="NCBIfam" id="NF045883">
    <property type="entry name" value="PIPSynth"/>
    <property type="match status" value="1"/>
</dbReference>
<feature type="active site" description="Proton acceptor" evidence="17">
    <location>
        <position position="90"/>
    </location>
</feature>
<evidence type="ECO:0000256" key="10">
    <source>
        <dbReference type="ARBA" id="ARBA00022842"/>
    </source>
</evidence>
<feature type="transmembrane region" description="Helical" evidence="17">
    <location>
        <begin position="115"/>
        <end position="136"/>
    </location>
</feature>
<reference evidence="19" key="1">
    <citation type="submission" date="2020-12" db="EMBL/GenBank/DDBJ databases">
        <title>Sanguibacter suaedae sp. nov., isolated from Suaeda aralocaspica.</title>
        <authorList>
            <person name="Ma Q."/>
        </authorList>
    </citation>
    <scope>NUCLEOTIDE SEQUENCE</scope>
    <source>
        <strain evidence="19">YZGR15</strain>
    </source>
</reference>
<evidence type="ECO:0000256" key="15">
    <source>
        <dbReference type="ARBA" id="ARBA00033137"/>
    </source>
</evidence>
<dbReference type="Pfam" id="PF01066">
    <property type="entry name" value="CDP-OH_P_transf"/>
    <property type="match status" value="1"/>
</dbReference>
<organism evidence="19 20">
    <name type="scientific">Sanguibacter suaedae</name>
    <dbReference type="NCBI Taxonomy" id="2795737"/>
    <lineage>
        <taxon>Bacteria</taxon>
        <taxon>Bacillati</taxon>
        <taxon>Actinomycetota</taxon>
        <taxon>Actinomycetes</taxon>
        <taxon>Micrococcales</taxon>
        <taxon>Sanguibacteraceae</taxon>
        <taxon>Sanguibacter</taxon>
    </lineage>
</organism>
<keyword evidence="17" id="KW-0444">Lipid biosynthesis</keyword>
<feature type="binding site" evidence="17">
    <location>
        <position position="68"/>
    </location>
    <ligand>
        <name>Mg(2+)</name>
        <dbReference type="ChEBI" id="CHEBI:18420"/>
        <label>1</label>
    </ligand>
</feature>
<feature type="binding site" evidence="17">
    <location>
        <position position="65"/>
    </location>
    <ligand>
        <name>Mg(2+)</name>
        <dbReference type="ChEBI" id="CHEBI:18420"/>
        <label>2</label>
    </ligand>
</feature>
<comment type="similarity">
    <text evidence="4 17 18">Belongs to the CDP-alcohol phosphatidyltransferase class-I family.</text>
</comment>
<name>A0A934ICL3_9MICO</name>
<evidence type="ECO:0000256" key="9">
    <source>
        <dbReference type="ARBA" id="ARBA00022723"/>
    </source>
</evidence>
<dbReference type="GO" id="GO:0000287">
    <property type="term" value="F:magnesium ion binding"/>
    <property type="evidence" value="ECO:0007669"/>
    <property type="project" value="UniProtKB-UniRule"/>
</dbReference>
<comment type="pathway">
    <text evidence="2 17">Phospholipid metabolism; phosphatidylinositol phosphate biosynthesis.</text>
</comment>
<feature type="transmembrane region" description="Helical" evidence="17">
    <location>
        <begin position="51"/>
        <end position="71"/>
    </location>
</feature>
<evidence type="ECO:0000256" key="16">
    <source>
        <dbReference type="ARBA" id="ARBA00048865"/>
    </source>
</evidence>
<keyword evidence="17" id="KW-0594">Phospholipid biosynthesis</keyword>
<comment type="caution">
    <text evidence="17">Lacks conserved residue(s) required for the propagation of feature annotation.</text>
</comment>
<dbReference type="HAMAP" id="MF_02241">
    <property type="entry name" value="PIP_synthase"/>
    <property type="match status" value="1"/>
</dbReference>
<evidence type="ECO:0000256" key="18">
    <source>
        <dbReference type="RuleBase" id="RU003750"/>
    </source>
</evidence>
<feature type="binding site" evidence="17">
    <location>
        <position position="86"/>
    </location>
    <ligand>
        <name>Mg(2+)</name>
        <dbReference type="ChEBI" id="CHEBI:18420"/>
        <label>1</label>
    </ligand>
</feature>
<comment type="catalytic activity">
    <reaction evidence="16 17">
        <text>a CDP-1,2-diacyl-sn-glycerol + 1D-myo-inositol 3-phosphate = a 1,2-diacyl-sn-glycero-3-phospho-(1D-myo-inositol-3-phosphate) + CMP + H(+)</text>
        <dbReference type="Rhea" id="RHEA:60504"/>
        <dbReference type="ChEBI" id="CHEBI:15378"/>
        <dbReference type="ChEBI" id="CHEBI:58088"/>
        <dbReference type="ChEBI" id="CHEBI:58332"/>
        <dbReference type="ChEBI" id="CHEBI:58401"/>
        <dbReference type="ChEBI" id="CHEBI:60377"/>
    </reaction>
</comment>
<evidence type="ECO:0000256" key="2">
    <source>
        <dbReference type="ARBA" id="ARBA00004805"/>
    </source>
</evidence>
<comment type="catalytic activity">
    <reaction evidence="13 17">
        <text>1,2-di-(9Z-octadecenoyl)-sn-glycero-3-cytidine-5'-diphosphate + 1D-myo-inositol 3-phosphate = 1,2-di-(9Z-octadecenoyl)-sn-glycero-3-phospho-(1D-myo-inositol-3-phosphate) + CMP + H(+)</text>
        <dbReference type="Rhea" id="RHEA:61216"/>
        <dbReference type="ChEBI" id="CHEBI:15378"/>
        <dbReference type="ChEBI" id="CHEBI:58401"/>
        <dbReference type="ChEBI" id="CHEBI:60377"/>
        <dbReference type="ChEBI" id="CHEBI:85356"/>
        <dbReference type="ChEBI" id="CHEBI:144472"/>
    </reaction>
</comment>
<evidence type="ECO:0000256" key="11">
    <source>
        <dbReference type="ARBA" id="ARBA00022989"/>
    </source>
</evidence>
<keyword evidence="8 17" id="KW-0812">Transmembrane</keyword>
<dbReference type="InterPro" id="IPR048254">
    <property type="entry name" value="CDP_ALCOHOL_P_TRANSF_CS"/>
</dbReference>
<evidence type="ECO:0000256" key="3">
    <source>
        <dbReference type="ARBA" id="ARBA00005189"/>
    </source>
</evidence>
<keyword evidence="7 17" id="KW-0808">Transferase</keyword>
<keyword evidence="9 17" id="KW-0479">Metal-binding</keyword>
<feature type="transmembrane region" description="Helical" evidence="17">
    <location>
        <begin position="156"/>
        <end position="185"/>
    </location>
</feature>
<gene>
    <name evidence="19" type="ORF">JAV76_09830</name>
</gene>
<feature type="binding site" evidence="17">
    <location>
        <position position="90"/>
    </location>
    <ligand>
        <name>Mg(2+)</name>
        <dbReference type="ChEBI" id="CHEBI:18420"/>
        <label>2</label>
    </ligand>
</feature>
<evidence type="ECO:0000256" key="6">
    <source>
        <dbReference type="ARBA" id="ARBA00022475"/>
    </source>
</evidence>
<evidence type="ECO:0000313" key="20">
    <source>
        <dbReference type="Proteomes" id="UP000602087"/>
    </source>
</evidence>
<evidence type="ECO:0000313" key="19">
    <source>
        <dbReference type="EMBL" id="MBI9115305.1"/>
    </source>
</evidence>
<keyword evidence="11 17" id="KW-1133">Transmembrane helix</keyword>
<proteinExistence type="inferred from homology"/>
<dbReference type="GO" id="GO:0016780">
    <property type="term" value="F:phosphotransferase activity, for other substituted phosphate groups"/>
    <property type="evidence" value="ECO:0007669"/>
    <property type="project" value="UniProtKB-UniRule"/>
</dbReference>
<comment type="caution">
    <text evidence="19">The sequence shown here is derived from an EMBL/GenBank/DDBJ whole genome shotgun (WGS) entry which is preliminary data.</text>
</comment>
<comment type="cofactor">
    <cofactor evidence="17">
        <name>Mg(2+)</name>
        <dbReference type="ChEBI" id="CHEBI:18420"/>
    </cofactor>
    <text evidence="17">Contains a di-nuclear catalytic Mg(2+) center.</text>
</comment>
<feature type="transmembrane region" description="Helical" evidence="17">
    <location>
        <begin position="20"/>
        <end position="45"/>
    </location>
</feature>
<evidence type="ECO:0000256" key="17">
    <source>
        <dbReference type="HAMAP-Rule" id="MF_02241"/>
    </source>
</evidence>
<evidence type="ECO:0000256" key="12">
    <source>
        <dbReference type="ARBA" id="ARBA00023136"/>
    </source>
</evidence>
<feature type="binding site" evidence="17">
    <location>
        <position position="86"/>
    </location>
    <ligand>
        <name>Mg(2+)</name>
        <dbReference type="ChEBI" id="CHEBI:18420"/>
        <label>2</label>
    </ligand>
</feature>
<keyword evidence="20" id="KW-1185">Reference proteome</keyword>
<keyword evidence="12 17" id="KW-0472">Membrane</keyword>
<feature type="transmembrane region" description="Helical" evidence="17">
    <location>
        <begin position="92"/>
        <end position="109"/>
    </location>
</feature>
<comment type="pathway">
    <text evidence="3">Lipid metabolism.</text>
</comment>
<accession>A0A934ICL3</accession>
<dbReference type="Proteomes" id="UP000602087">
    <property type="component" value="Unassembled WGS sequence"/>
</dbReference>
<feature type="binding site" evidence="17">
    <location>
        <position position="73"/>
    </location>
    <ligand>
        <name>a CDP-1,2-diacyl-sn-glycerol</name>
        <dbReference type="ChEBI" id="CHEBI:58332"/>
    </ligand>
</feature>
<dbReference type="InterPro" id="IPR000462">
    <property type="entry name" value="CDP-OH_P_trans"/>
</dbReference>
<feature type="binding site" evidence="17">
    <location>
        <position position="69"/>
    </location>
    <ligand>
        <name>a CDP-1,2-diacyl-sn-glycerol</name>
        <dbReference type="ChEBI" id="CHEBI:58332"/>
    </ligand>
</feature>
<comment type="subcellular location">
    <subcellularLocation>
        <location evidence="1 17">Cell membrane</location>
        <topology evidence="1 17">Multi-pass membrane protein</topology>
    </subcellularLocation>
</comment>
<dbReference type="GO" id="GO:0008654">
    <property type="term" value="P:phospholipid biosynthetic process"/>
    <property type="evidence" value="ECO:0007669"/>
    <property type="project" value="UniProtKB-UniRule"/>
</dbReference>